<dbReference type="RefSeq" id="XP_015702054.1">
    <property type="nucleotide sequence ID" value="XM_015844848.1"/>
</dbReference>
<evidence type="ECO:0000256" key="1">
    <source>
        <dbReference type="SAM" id="MobiDB-lite"/>
    </source>
</evidence>
<dbReference type="GeneID" id="9097836"/>
<organism evidence="2 3">
    <name type="scientific">Paracoccidioides lutzii (strain ATCC MYA-826 / Pb01)</name>
    <name type="common">Paracoccidioides brasiliensis</name>
    <dbReference type="NCBI Taxonomy" id="502779"/>
    <lineage>
        <taxon>Eukaryota</taxon>
        <taxon>Fungi</taxon>
        <taxon>Dikarya</taxon>
        <taxon>Ascomycota</taxon>
        <taxon>Pezizomycotina</taxon>
        <taxon>Eurotiomycetes</taxon>
        <taxon>Eurotiomycetidae</taxon>
        <taxon>Onygenales</taxon>
        <taxon>Ajellomycetaceae</taxon>
        <taxon>Paracoccidioides</taxon>
    </lineage>
</organism>
<dbReference type="KEGG" id="pbl:PAAG_03099"/>
<sequence>MSVPTITDKKQEVFNPSQNSGDHETLLAESALGETGEKGASGPGRKGGRSLVGIMHSAFR</sequence>
<proteinExistence type="predicted"/>
<gene>
    <name evidence="2" type="ORF">PAAG_03099</name>
</gene>
<protein>
    <submittedName>
        <fullName evidence="2">Uncharacterized protein</fullName>
    </submittedName>
</protein>
<evidence type="ECO:0000313" key="3">
    <source>
        <dbReference type="Proteomes" id="UP000002059"/>
    </source>
</evidence>
<accession>C1GYE5</accession>
<dbReference type="Proteomes" id="UP000002059">
    <property type="component" value="Partially assembled WGS sequence"/>
</dbReference>
<keyword evidence="3" id="KW-1185">Reference proteome</keyword>
<reference evidence="2 3" key="1">
    <citation type="journal article" date="2011" name="PLoS Genet.">
        <title>Comparative genomic analysis of human fungal pathogens causing paracoccidioidomycosis.</title>
        <authorList>
            <person name="Desjardins C.A."/>
            <person name="Champion M.D."/>
            <person name="Holder J.W."/>
            <person name="Muszewska A."/>
            <person name="Goldberg J."/>
            <person name="Bailao A.M."/>
            <person name="Brigido M.M."/>
            <person name="Ferreira M.E."/>
            <person name="Garcia A.M."/>
            <person name="Grynberg M."/>
            <person name="Gujja S."/>
            <person name="Heiman D.I."/>
            <person name="Henn M.R."/>
            <person name="Kodira C.D."/>
            <person name="Leon-Narvaez H."/>
            <person name="Longo L.V."/>
            <person name="Ma L.J."/>
            <person name="Malavazi I."/>
            <person name="Matsuo A.L."/>
            <person name="Morais F.V."/>
            <person name="Pereira M."/>
            <person name="Rodriguez-Brito S."/>
            <person name="Sakthikumar S."/>
            <person name="Salem-Izacc S.M."/>
            <person name="Sykes S.M."/>
            <person name="Teixeira M.M."/>
            <person name="Vallejo M.C."/>
            <person name="Walter M.E."/>
            <person name="Yandava C."/>
            <person name="Young S."/>
            <person name="Zeng Q."/>
            <person name="Zucker J."/>
            <person name="Felipe M.S."/>
            <person name="Goldman G.H."/>
            <person name="Haas B.J."/>
            <person name="McEwen J.G."/>
            <person name="Nino-Vega G."/>
            <person name="Puccia R."/>
            <person name="San-Blas G."/>
            <person name="Soares C.M."/>
            <person name="Birren B.W."/>
            <person name="Cuomo C.A."/>
        </authorList>
    </citation>
    <scope>NUCLEOTIDE SEQUENCE [LARGE SCALE GENOMIC DNA]</scope>
    <source>
        <strain evidence="3">ATCC MYA-826 / Pb01</strain>
    </source>
</reference>
<dbReference type="VEuPathDB" id="FungiDB:PAAG_03099"/>
<evidence type="ECO:0000313" key="2">
    <source>
        <dbReference type="EMBL" id="EEH41536.2"/>
    </source>
</evidence>
<feature type="region of interest" description="Disordered" evidence="1">
    <location>
        <begin position="1"/>
        <end position="60"/>
    </location>
</feature>
<name>C1GYE5_PARBA</name>
<dbReference type="EMBL" id="KN293999">
    <property type="protein sequence ID" value="EEH41536.2"/>
    <property type="molecule type" value="Genomic_DNA"/>
</dbReference>
<dbReference type="HOGENOM" id="CLU_2942393_0_0_1"/>
<dbReference type="AlphaFoldDB" id="C1GYE5"/>